<feature type="compositionally biased region" description="Polar residues" evidence="2">
    <location>
        <begin position="62"/>
        <end position="71"/>
    </location>
</feature>
<dbReference type="AlphaFoldDB" id="A0A0F7S7V0"/>
<reference evidence="4" key="1">
    <citation type="submission" date="2014-06" db="EMBL/GenBank/DDBJ databases">
        <authorList>
            <person name="Berkman P.J."/>
        </authorList>
    </citation>
    <scope>NUCLEOTIDE SEQUENCE [LARGE SCALE GENOMIC DNA]</scope>
</reference>
<accession>A0A0F7S7V0</accession>
<proteinExistence type="predicted"/>
<evidence type="ECO:0000313" key="3">
    <source>
        <dbReference type="EMBL" id="CDW97414.1"/>
    </source>
</evidence>
<evidence type="ECO:0000256" key="1">
    <source>
        <dbReference type="SAM" id="Coils"/>
    </source>
</evidence>
<feature type="compositionally biased region" description="Polar residues" evidence="2">
    <location>
        <begin position="23"/>
        <end position="32"/>
    </location>
</feature>
<dbReference type="Proteomes" id="UP000242770">
    <property type="component" value="Unassembled WGS sequence"/>
</dbReference>
<sequence>MAPMNEWTTRSYEDISARPRSNAPGSRGSQGPTAEGQHIFLPLSRGSASNSQHGYRPITVSEPFTQSSQYAESARIRTAPEGAPMGPHTFKNGDSHDPLDTHMRNHIRESRKRHKDIEDAFNEVLEGNENILRSNEELTKAIEVASNDQEKIKDALQTVAIAQEALHEDLSHLQEIAS</sequence>
<organism evidence="3 4">
    <name type="scientific">Sporisorium scitamineum</name>
    <dbReference type="NCBI Taxonomy" id="49012"/>
    <lineage>
        <taxon>Eukaryota</taxon>
        <taxon>Fungi</taxon>
        <taxon>Dikarya</taxon>
        <taxon>Basidiomycota</taxon>
        <taxon>Ustilaginomycotina</taxon>
        <taxon>Ustilaginomycetes</taxon>
        <taxon>Ustilaginales</taxon>
        <taxon>Ustilaginaceae</taxon>
        <taxon>Sporisorium</taxon>
    </lineage>
</organism>
<gene>
    <name evidence="3" type="primary">SSCI31150.1</name>
</gene>
<dbReference type="EMBL" id="CCFA01001716">
    <property type="protein sequence ID" value="CDW97414.1"/>
    <property type="molecule type" value="Genomic_DNA"/>
</dbReference>
<keyword evidence="4" id="KW-1185">Reference proteome</keyword>
<evidence type="ECO:0000256" key="2">
    <source>
        <dbReference type="SAM" id="MobiDB-lite"/>
    </source>
</evidence>
<protein>
    <submittedName>
        <fullName evidence="3">Uncharacterized protein</fullName>
    </submittedName>
</protein>
<name>A0A0F7S7V0_9BASI</name>
<feature type="coiled-coil region" evidence="1">
    <location>
        <begin position="128"/>
        <end position="155"/>
    </location>
</feature>
<feature type="compositionally biased region" description="Basic and acidic residues" evidence="2">
    <location>
        <begin position="91"/>
        <end position="101"/>
    </location>
</feature>
<evidence type="ECO:0000313" key="4">
    <source>
        <dbReference type="Proteomes" id="UP000242770"/>
    </source>
</evidence>
<feature type="region of interest" description="Disordered" evidence="2">
    <location>
        <begin position="1"/>
        <end position="101"/>
    </location>
</feature>
<feature type="compositionally biased region" description="Polar residues" evidence="2">
    <location>
        <begin position="1"/>
        <end position="10"/>
    </location>
</feature>
<keyword evidence="1" id="KW-0175">Coiled coil</keyword>